<feature type="compositionally biased region" description="Basic and acidic residues" evidence="1">
    <location>
        <begin position="190"/>
        <end position="209"/>
    </location>
</feature>
<dbReference type="EMBL" id="CADCWE010000040">
    <property type="protein sequence ID" value="CAA9527755.1"/>
    <property type="molecule type" value="Genomic_DNA"/>
</dbReference>
<proteinExistence type="predicted"/>
<evidence type="ECO:0000313" key="2">
    <source>
        <dbReference type="EMBL" id="CAA9527755.1"/>
    </source>
</evidence>
<feature type="non-terminal residue" evidence="2">
    <location>
        <position position="234"/>
    </location>
</feature>
<protein>
    <submittedName>
        <fullName evidence="2">Iron-sulfur cluster assembly protein SufB</fullName>
    </submittedName>
</protein>
<evidence type="ECO:0000256" key="1">
    <source>
        <dbReference type="SAM" id="MobiDB-lite"/>
    </source>
</evidence>
<sequence>RPDLDHRQPPLGGGRDHRPGRRPLPLHHDPELVEERLQPGHQARRGLQERDDGVGRRQPRLQVDHEVPGGLDDGGGRPRRDPLGRLRRRRPAPGRRRQGRPRRPQHQFPDHLQVHLQGQRPQLLPRPGQGPQGRDGRQEQRRLRRAAARRDQQDRHLPLHRGRGRARLDRPRSHRLQGRRGADLLPPEPRPVRGRGDEHDRQRLHRADRQGIAAGVRGRAEPPDPVGDGRVGRV</sequence>
<dbReference type="AlphaFoldDB" id="A0A6J4TNE3"/>
<name>A0A6J4TNE3_9BACT</name>
<reference evidence="2" key="1">
    <citation type="submission" date="2020-02" db="EMBL/GenBank/DDBJ databases">
        <authorList>
            <person name="Meier V. D."/>
        </authorList>
    </citation>
    <scope>NUCLEOTIDE SEQUENCE</scope>
    <source>
        <strain evidence="2">AVDCRST_MAG73</strain>
    </source>
</reference>
<feature type="compositionally biased region" description="Basic and acidic residues" evidence="1">
    <location>
        <begin position="74"/>
        <end position="84"/>
    </location>
</feature>
<feature type="compositionally biased region" description="Basic and acidic residues" evidence="1">
    <location>
        <begin position="46"/>
        <end position="55"/>
    </location>
</feature>
<feature type="compositionally biased region" description="Low complexity" evidence="1">
    <location>
        <begin position="116"/>
        <end position="129"/>
    </location>
</feature>
<organism evidence="2">
    <name type="scientific">uncultured Thermomicrobiales bacterium</name>
    <dbReference type="NCBI Taxonomy" id="1645740"/>
    <lineage>
        <taxon>Bacteria</taxon>
        <taxon>Pseudomonadati</taxon>
        <taxon>Thermomicrobiota</taxon>
        <taxon>Thermomicrobia</taxon>
        <taxon>Thermomicrobiales</taxon>
        <taxon>environmental samples</taxon>
    </lineage>
</organism>
<accession>A0A6J4TNE3</accession>
<feature type="non-terminal residue" evidence="2">
    <location>
        <position position="1"/>
    </location>
</feature>
<feature type="compositionally biased region" description="Basic and acidic residues" evidence="1">
    <location>
        <begin position="26"/>
        <end position="38"/>
    </location>
</feature>
<feature type="compositionally biased region" description="Basic and acidic residues" evidence="1">
    <location>
        <begin position="148"/>
        <end position="157"/>
    </location>
</feature>
<gene>
    <name evidence="2" type="ORF">AVDCRST_MAG73-651</name>
</gene>
<feature type="region of interest" description="Disordered" evidence="1">
    <location>
        <begin position="1"/>
        <end position="234"/>
    </location>
</feature>
<feature type="compositionally biased region" description="Basic residues" evidence="1">
    <location>
        <begin position="85"/>
        <end position="105"/>
    </location>
</feature>